<dbReference type="InterPro" id="IPR001810">
    <property type="entry name" value="F-box_dom"/>
</dbReference>
<dbReference type="PANTHER" id="PTHR34709">
    <property type="entry name" value="OS10G0396666 PROTEIN"/>
    <property type="match status" value="1"/>
</dbReference>
<dbReference type="Proteomes" id="UP000000768">
    <property type="component" value="Chromosome 10"/>
</dbReference>
<dbReference type="InParanoid" id="C5Z3E2"/>
<evidence type="ECO:0000313" key="2">
    <source>
        <dbReference type="EMBL" id="EER89137.1"/>
    </source>
</evidence>
<dbReference type="AlphaFoldDB" id="C5Z3E2"/>
<organism evidence="2 3">
    <name type="scientific">Sorghum bicolor</name>
    <name type="common">Sorghum</name>
    <name type="synonym">Sorghum vulgare</name>
    <dbReference type="NCBI Taxonomy" id="4558"/>
    <lineage>
        <taxon>Eukaryota</taxon>
        <taxon>Viridiplantae</taxon>
        <taxon>Streptophyta</taxon>
        <taxon>Embryophyta</taxon>
        <taxon>Tracheophyta</taxon>
        <taxon>Spermatophyta</taxon>
        <taxon>Magnoliopsida</taxon>
        <taxon>Liliopsida</taxon>
        <taxon>Poales</taxon>
        <taxon>Poaceae</taxon>
        <taxon>PACMAD clade</taxon>
        <taxon>Panicoideae</taxon>
        <taxon>Andropogonodae</taxon>
        <taxon>Andropogoneae</taxon>
        <taxon>Sorghinae</taxon>
        <taxon>Sorghum</taxon>
    </lineage>
</organism>
<dbReference type="Gene3D" id="1.20.1280.50">
    <property type="match status" value="1"/>
</dbReference>
<reference evidence="2 3" key="1">
    <citation type="journal article" date="2009" name="Nature">
        <title>The Sorghum bicolor genome and the diversification of grasses.</title>
        <authorList>
            <person name="Paterson A.H."/>
            <person name="Bowers J.E."/>
            <person name="Bruggmann R."/>
            <person name="Dubchak I."/>
            <person name="Grimwood J."/>
            <person name="Gundlach H."/>
            <person name="Haberer G."/>
            <person name="Hellsten U."/>
            <person name="Mitros T."/>
            <person name="Poliakov A."/>
            <person name="Schmutz J."/>
            <person name="Spannagl M."/>
            <person name="Tang H."/>
            <person name="Wang X."/>
            <person name="Wicker T."/>
            <person name="Bharti A.K."/>
            <person name="Chapman J."/>
            <person name="Feltus F.A."/>
            <person name="Gowik U."/>
            <person name="Grigoriev I.V."/>
            <person name="Lyons E."/>
            <person name="Maher C.A."/>
            <person name="Martis M."/>
            <person name="Narechania A."/>
            <person name="Otillar R.P."/>
            <person name="Penning B.W."/>
            <person name="Salamov A.A."/>
            <person name="Wang Y."/>
            <person name="Zhang L."/>
            <person name="Carpita N.C."/>
            <person name="Freeling M."/>
            <person name="Gingle A.R."/>
            <person name="Hash C.T."/>
            <person name="Keller B."/>
            <person name="Klein P."/>
            <person name="Kresovich S."/>
            <person name="McCann M.C."/>
            <person name="Ming R."/>
            <person name="Peterson D.G."/>
            <person name="Mehboob-ur-Rahman"/>
            <person name="Ware D."/>
            <person name="Westhoff P."/>
            <person name="Mayer K.F."/>
            <person name="Messing J."/>
            <person name="Rokhsar D.S."/>
        </authorList>
    </citation>
    <scope>NUCLEOTIDE SEQUENCE [LARGE SCALE GENOMIC DNA]</scope>
    <source>
        <strain evidence="3">cv. BTx623</strain>
    </source>
</reference>
<dbReference type="Pfam" id="PF00646">
    <property type="entry name" value="F-box"/>
    <property type="match status" value="1"/>
</dbReference>
<dbReference type="HOGENOM" id="CLU_036439_0_0_1"/>
<dbReference type="EMBL" id="CM000769">
    <property type="protein sequence ID" value="EER89137.1"/>
    <property type="molecule type" value="Genomic_DNA"/>
</dbReference>
<dbReference type="OMA" id="RRVWPAH"/>
<sequence length="539" mass="59426">MKKRKAPDGTAEPCSGVGGGDRLSCLPDELIGRILSFLPTPQAALTAQLSRRWRRAWAHVAALNLSVQDCVRSGKGPRFCALATAALARFPTPVIPAISVEVDHHIYLVDEWYGRAMARAVGSVRVTSLRGLNFLRLPPCTHAEALDMTAPRTTLTLPDPEPEADLVFGRLAELSLALLQLGGARPLDEFLASCCPRLRTLRLRRVRGHPVRRLALRTGTLEVLDLDTVDDLATLDVVAAKLRCLSVRSCFRLLPRDGDGDGDGRKVTVSAPRIEAICWYRSYPEQLTFRDGGLEHVRRLAGPLKLPTLGRRDQFDAPHTTQLLRSCALAVDRLDMELVVPDEMALLNWLGAPPAAEARATCEDLIRHVPALPCVRVLSLKIRWGFGGGVGPCLASFLSRTPSLTRLRIHASTYCLTVYEADEEAPPPPPRGKQLQWKRSDVVGADEQRVRLDGLREISVDGLKGTDSEEHRLVQLLLASAPPSLERMSLTFRHAAASIVDEIAAEIPVHFPMATGRWDRCTTSVLTWTRVGCMEWRVR</sequence>
<gene>
    <name evidence="2" type="ORF">SORBI_3010G024800</name>
</gene>
<dbReference type="eggNOG" id="ENOG502R40H">
    <property type="taxonomic scope" value="Eukaryota"/>
</dbReference>
<protein>
    <recommendedName>
        <fullName evidence="1">F-box domain-containing protein</fullName>
    </recommendedName>
</protein>
<keyword evidence="3" id="KW-1185">Reference proteome</keyword>
<dbReference type="InterPro" id="IPR055312">
    <property type="entry name" value="FBL15-like"/>
</dbReference>
<evidence type="ECO:0000259" key="1">
    <source>
        <dbReference type="Pfam" id="PF00646"/>
    </source>
</evidence>
<dbReference type="Gramene" id="EER89137">
    <property type="protein sequence ID" value="EER89137"/>
    <property type="gene ID" value="SORBI_3010G024800"/>
</dbReference>
<dbReference type="PANTHER" id="PTHR34709:SF26">
    <property type="entry name" value="F-BOX DOMAIN-CONTAINING PROTEIN"/>
    <property type="match status" value="1"/>
</dbReference>
<evidence type="ECO:0000313" key="3">
    <source>
        <dbReference type="Proteomes" id="UP000000768"/>
    </source>
</evidence>
<dbReference type="SUPFAM" id="SSF81383">
    <property type="entry name" value="F-box domain"/>
    <property type="match status" value="1"/>
</dbReference>
<reference evidence="3" key="2">
    <citation type="journal article" date="2018" name="Plant J.">
        <title>The Sorghum bicolor reference genome: improved assembly, gene annotations, a transcriptome atlas, and signatures of genome organization.</title>
        <authorList>
            <person name="McCormick R.F."/>
            <person name="Truong S.K."/>
            <person name="Sreedasyam A."/>
            <person name="Jenkins J."/>
            <person name="Shu S."/>
            <person name="Sims D."/>
            <person name="Kennedy M."/>
            <person name="Amirebrahimi M."/>
            <person name="Weers B.D."/>
            <person name="McKinley B."/>
            <person name="Mattison A."/>
            <person name="Morishige D.T."/>
            <person name="Grimwood J."/>
            <person name="Schmutz J."/>
            <person name="Mullet J.E."/>
        </authorList>
    </citation>
    <scope>NUCLEOTIDE SEQUENCE [LARGE SCALE GENOMIC DNA]</scope>
    <source>
        <strain evidence="3">cv. BTx623</strain>
    </source>
</reference>
<proteinExistence type="predicted"/>
<dbReference type="KEGG" id="sbi:8069079"/>
<feature type="domain" description="F-box" evidence="1">
    <location>
        <begin position="23"/>
        <end position="58"/>
    </location>
</feature>
<dbReference type="OrthoDB" id="3219396at2759"/>
<accession>C5Z3E2</accession>
<name>C5Z3E2_SORBI</name>
<dbReference type="InterPro" id="IPR036047">
    <property type="entry name" value="F-box-like_dom_sf"/>
</dbReference>